<evidence type="ECO:0000313" key="4">
    <source>
        <dbReference type="Proteomes" id="UP000262825"/>
    </source>
</evidence>
<feature type="region of interest" description="Disordered" evidence="1">
    <location>
        <begin position="739"/>
        <end position="767"/>
    </location>
</feature>
<gene>
    <name evidence="3" type="ORF">SCODWIG_01908</name>
</gene>
<dbReference type="Pfam" id="PF08101">
    <property type="entry name" value="Msb1-Mug8_dom"/>
    <property type="match status" value="1"/>
</dbReference>
<dbReference type="CDD" id="cd04401">
    <property type="entry name" value="RhoGAP_fMSB1"/>
    <property type="match status" value="1"/>
</dbReference>
<dbReference type="PANTHER" id="PTHR28093:SF1">
    <property type="entry name" value="MORPHOGENESIS-RELATED PROTEIN MSB1"/>
    <property type="match status" value="1"/>
</dbReference>
<evidence type="ECO:0000259" key="2">
    <source>
        <dbReference type="Pfam" id="PF08101"/>
    </source>
</evidence>
<dbReference type="PANTHER" id="PTHR28093">
    <property type="entry name" value="MORPHOGENESIS-RELATED PROTEIN MSB1"/>
    <property type="match status" value="1"/>
</dbReference>
<dbReference type="EMBL" id="UFAJ01000281">
    <property type="protein sequence ID" value="SSD60147.1"/>
    <property type="molecule type" value="Genomic_DNA"/>
</dbReference>
<dbReference type="Proteomes" id="UP000262825">
    <property type="component" value="Unassembled WGS sequence"/>
</dbReference>
<feature type="compositionally biased region" description="Polar residues" evidence="1">
    <location>
        <begin position="975"/>
        <end position="993"/>
    </location>
</feature>
<feature type="domain" description="Meiotically up-regulated protein Msb1/Mug8" evidence="2">
    <location>
        <begin position="38"/>
        <end position="469"/>
    </location>
</feature>
<dbReference type="InterPro" id="IPR012965">
    <property type="entry name" value="Msb1/Mug8_dom"/>
</dbReference>
<feature type="compositionally biased region" description="Basic and acidic residues" evidence="1">
    <location>
        <begin position="994"/>
        <end position="1008"/>
    </location>
</feature>
<dbReference type="InterPro" id="IPR037508">
    <property type="entry name" value="Msb1/Mug8"/>
</dbReference>
<evidence type="ECO:0000313" key="3">
    <source>
        <dbReference type="EMBL" id="SSD60147.1"/>
    </source>
</evidence>
<feature type="compositionally biased region" description="Basic and acidic residues" evidence="1">
    <location>
        <begin position="753"/>
        <end position="767"/>
    </location>
</feature>
<feature type="region of interest" description="Disordered" evidence="1">
    <location>
        <begin position="934"/>
        <end position="1008"/>
    </location>
</feature>
<evidence type="ECO:0000256" key="1">
    <source>
        <dbReference type="SAM" id="MobiDB-lite"/>
    </source>
</evidence>
<proteinExistence type="predicted"/>
<keyword evidence="4" id="KW-1185">Reference proteome</keyword>
<dbReference type="AlphaFoldDB" id="A0A376B618"/>
<organism evidence="3 4">
    <name type="scientific">Saccharomycodes ludwigii</name>
    <dbReference type="NCBI Taxonomy" id="36035"/>
    <lineage>
        <taxon>Eukaryota</taxon>
        <taxon>Fungi</taxon>
        <taxon>Dikarya</taxon>
        <taxon>Ascomycota</taxon>
        <taxon>Saccharomycotina</taxon>
        <taxon>Saccharomycetes</taxon>
        <taxon>Saccharomycodales</taxon>
        <taxon>Saccharomycodaceae</taxon>
        <taxon>Saccharomycodes</taxon>
    </lineage>
</organism>
<feature type="region of interest" description="Disordered" evidence="1">
    <location>
        <begin position="1"/>
        <end position="23"/>
    </location>
</feature>
<accession>A0A376B618</accession>
<sequence length="1008" mass="116355">MVDTNKPLPSTEKLTKKKNPNNLNLEDDEDDEFEFFHEFKPSNVKSLVHIITTQLKASLDIEYLFLPFRKEQTNENLLKFLNSIFPLGNGVPLSNDAKILKIVQKTTPDTLFQTLKYIWCRLPNGEIIGWEAYNKFLKKEKKMHYPQRAFLEIMPKCLKSPDHASLVYDFFDLLVAFASNSKINKLSARKISRMCAIWAFSCEAQNITNGSNQHQQHQSSAKSLDFSSAQLQDIKKLGNNSYEQGLAEWLPASNAVFHLTMAFIKSFLPPEKESSHKPMDNLPLDFPKSLRHVLYDNEYPPNSNSWYTGSSTILTVPLVTLKTTKFSKKPWSLFERCGNCLNFDNPNDFGTREDYAILKSLFNNKKRDTVEAVSKKMSKQSKKLMKEMTTKHSTFQAGWAKKRCVPPLKKVNVKDEIEIKRVDIDDYFIWTWMSSISNEQTSFKKKIFGRSLISEFEFDGFKKWVIIEESDKTLDYITRLNATSSANNLTLNGTKEKKNSAIDKIHDTAKGDKRNATPVYEKFQKLNMEKSMTHIPRSKNFEPELGPQLRKQHKAETSVHSIEHKLAKWNPLNNLRKKSETSITSLEPSPDVASDAYLEERGESLLSPAKQTTAFNKNNGDLSDLKDSNRITPSLEQKTNMLQQPSIHEQSKNSDRVISSFSLLKPGEYELPPLELGDDNFAIDLPILDAIQVEDEDIRKYELEREQRQLEKNRLQEEEEKKRLHEEEQKQKTLLAKLQKKQIEQQRQQNQAMKEEEPPYEKDSRHNERFTAKNNSGTIDRQVEVIDLEADDLSDAVDDLTSQIYQFDRNLTQKRQNTPHYKPEEEIRVTSSRYDSNTIVTQNSEEEQGGNETNSLIKPLNLGSVESLSYLVNDDAGENCRVAMPQQQQHEQYQYPNDQYPNAAKNRDFYAQQQSERRGRSHDNHMDYALNELNSESPLRITHRPPSPVSNPYKKDQFSEQYSYTGDHPPIASASPMNTYQKGSPKFMQQHTLNSEHPRSPSDRKSVV</sequence>
<protein>
    <recommendedName>
        <fullName evidence="2">Meiotically up-regulated protein Msb1/Mug8 domain-containing protein</fullName>
    </recommendedName>
</protein>
<name>A0A376B618_9ASCO</name>
<dbReference type="VEuPathDB" id="FungiDB:SCODWIG_01908"/>
<reference evidence="4" key="1">
    <citation type="submission" date="2018-06" db="EMBL/GenBank/DDBJ databases">
        <authorList>
            <person name="Guldener U."/>
        </authorList>
    </citation>
    <scope>NUCLEOTIDE SEQUENCE [LARGE SCALE GENOMIC DNA]</scope>
    <source>
        <strain evidence="4">UTAD17</strain>
    </source>
</reference>